<proteinExistence type="inferred from homology"/>
<reference evidence="11" key="2">
    <citation type="submission" date="2025-08" db="UniProtKB">
        <authorList>
            <consortium name="RefSeq"/>
        </authorList>
    </citation>
    <scope>IDENTIFICATION</scope>
    <source>
        <tissue evidence="11">Leaf</tissue>
    </source>
</reference>
<keyword evidence="7" id="KW-0103">Bromodomain</keyword>
<feature type="compositionally biased region" description="Basic and acidic residues" evidence="8">
    <location>
        <begin position="433"/>
        <end position="450"/>
    </location>
</feature>
<feature type="domain" description="PHD-type" evidence="9">
    <location>
        <begin position="486"/>
        <end position="615"/>
    </location>
</feature>
<dbReference type="Pfam" id="PF00004">
    <property type="entry name" value="AAA"/>
    <property type="match status" value="1"/>
</dbReference>
<evidence type="ECO:0000256" key="6">
    <source>
        <dbReference type="ARBA" id="ARBA00022840"/>
    </source>
</evidence>
<feature type="compositionally biased region" description="Basic and acidic residues" evidence="8">
    <location>
        <begin position="1609"/>
        <end position="1618"/>
    </location>
</feature>
<dbReference type="Gene3D" id="3.30.40.10">
    <property type="entry name" value="Zinc/RING finger domain, C3HC4 (zinc finger)"/>
    <property type="match status" value="1"/>
</dbReference>
<reference evidence="10" key="1">
    <citation type="submission" date="2025-05" db="UniProtKB">
        <authorList>
            <consortium name="RefSeq"/>
        </authorList>
    </citation>
    <scope>NUCLEOTIDE SEQUENCE [LARGE SCALE GENOMIC DNA]</scope>
</reference>
<dbReference type="Pfam" id="PF13771">
    <property type="entry name" value="zf-HC5HC2H"/>
    <property type="match status" value="1"/>
</dbReference>
<dbReference type="Pfam" id="PF17862">
    <property type="entry name" value="AAA_lid_3"/>
    <property type="match status" value="1"/>
</dbReference>
<keyword evidence="4" id="KW-0863">Zinc-finger</keyword>
<dbReference type="PANTHER" id="PTHR23069:SF7">
    <property type="entry name" value="P-LOOP CONTAINING NUCLEOSIDE TRIPHOSPHATE HYDROLASES SUPERFAMILY PROTEIN"/>
    <property type="match status" value="1"/>
</dbReference>
<feature type="compositionally biased region" description="Basic and acidic residues" evidence="8">
    <location>
        <begin position="1382"/>
        <end position="1392"/>
    </location>
</feature>
<protein>
    <submittedName>
        <fullName evidence="11">Uncharacterized protein LOC115755050 isoform X1</fullName>
    </submittedName>
</protein>
<keyword evidence="3" id="KW-0547">Nucleotide-binding</keyword>
<keyword evidence="5" id="KW-0862">Zinc</keyword>
<evidence type="ECO:0000259" key="9">
    <source>
        <dbReference type="PROSITE" id="PS51805"/>
    </source>
</evidence>
<accession>A0ABM3H0E9</accession>
<dbReference type="InterPro" id="IPR034732">
    <property type="entry name" value="EPHD"/>
</dbReference>
<evidence type="ECO:0000256" key="4">
    <source>
        <dbReference type="ARBA" id="ARBA00022771"/>
    </source>
</evidence>
<keyword evidence="2" id="KW-0479">Metal-binding</keyword>
<feature type="region of interest" description="Disordered" evidence="8">
    <location>
        <begin position="1593"/>
        <end position="1633"/>
    </location>
</feature>
<feature type="region of interest" description="Disordered" evidence="8">
    <location>
        <begin position="1735"/>
        <end position="1775"/>
    </location>
</feature>
<sequence>MRFKSTPVSSLKQQTSHWSASRTRTKHKRLDAICEETYNLNHAESNRQSTGDEEVAAAGSELRRSSRARRAPVLLDASPPPRKKRRKLGKNGRLSGEKNVRALSPRVKEDDSENGEDEETPGTWRSRLRSRRRIGFGRNKERNSPRRKLFAEMDGVEKECRRTEGVVTEGKVEMVDKIEELEVECPLKVKLKRKRTFNMAGASRTRDKVLVSETMDGTCDDETGDEGNDCGEVESPLKVKLKRKRTFNMAGASRTRDKVLVSETMDGTRDDETGDEGNDCGEVERPLKVKLKRERTFNVAGASRTRDKVLVSETMDGTRDDETGDEGNDCGEVMPLEGEMLGIHEDEEADVNDMDLVVEKQEELSNSNQAAGDCAVSDHVTVTEDVEQGECMDETVTVDLNEVVADLSINDVRGGPHDGKDANLVKLDEKLMEGGGYPKEDKNTSQRSGERPVYSHIKEGRRCGLCGGGTDGKPPKRLTHEIGESENEASNGSSASDEANYDIWDGFADEPGWLGRLLGPINDRYGIAGTWVHQQCAVWSPECFQVYFAGLGCLKNVRAALCRGRALKCSRCGRPGATIGCRVDRCPKTYHLPCARADGCIFDHRKFLIACIDHRHYFQPFGSKMEDRIKRMKAKKMKMEFRKLSNDAWRKDIETEEKWLENCGEDEEFLKRESKRLQRDLMRISPVYIGGTDKESQKLFAGWESVAGLQDVIRCMKEVVILPLLYPEFFDNLGITPPRGVLLHGYPGTGKTLVVRSLIGSCARGDKRIAYFARKGADCLGKYVGDAERQLRLLFHVAEKCQPSIIFFDEIDGLAPCRTKQSDQTHSSVVSTLLALLDGLKSRGSVVVIGATNRPDAVDPALRRPGRFDREIYFPLPSLEDRAAILALHTQKWPKPVLGSLLRWIAGKTAGFAGADLQALCTQAAIIALKRNFPLQDVLSAAGKNSSCSERVPLPSFAVEERDWLEALSSSPPPCSRREAGIASTDIASSSLPCHLIPCLLQPLSTLLVSLYLDEHVSLPPALSKAAAGVKNVIFSALDRRKLPNHLWWSHLHSLIQEAEVGEEIERLLYSADIAVGESVSVGSDAFGVGENREYINPEASVTYNCGSHTGSARNMPFSSRKKSGHRVLISGSPRSGQRHLASCLLRCYIGNVGVHKVDLAIASQEGHGDVVQGLTQILMKCANVGSSVVFMPRIDLWAVQTHQQVSDDGDSSTLFDDQSSVRKTSCSIDTQVLKTKITSNMQISKSTAVYGHQSSSQSPSHAWSSFAEQVEAICVNTSLVILATSDVPHAELPIGIRQFFGCDVQDGNQCTSLEHTLPRFNVQIDGSVNYDVVINRCAAELSRNVVRQFVQLFYQKAHKHPIPDNETSASTGDQKQTPNHNLDRPLEELDPRTQNSDDSVPRPSLVLNKRNLKGKSSLMLGISTLGYQILRYPHFAELCWVTSKLKEGPVADISGSWKGWPFNSCIARPSNIVEKMAVPCNPGNIKSKEGSLLVRGIAAVGLLAYRGLYTSGKEVAFEIRRVLELLVGQISVKVQAGKDRYQYVQLLSQVSYLEDIVNSWAFSLQSLEVDAQVGQANPVLSTTASSANDLQLEEHQSPISGRSSPEARVLEETRPDSAAENVDPSVCNNENGDSGLHDFKGRVGLLQDDIVENISLFGNSTPNERLCSSIPAGISVGKSLLECNEANAINQLESPGESTNIHGVAQSFNHPYHSVSADDVVLSKGGACPSGQMGGAAYSGSSRGKDQVKAPASKDNSTLSPDDVPDSDKPSSGNFSSCKNINALADSMAVCLYRCCSVCMSSLHDVMRKLLIHEAGFSKNSWNIEDIHDVVASLSVDLVSAVRQEFSNASSLFGEIQRNSVLCPDISTCDCKSPGCRLSVPVECAFHSTDGGASETVNTDRSSQFGQSVEFVFRNGVLISTNHDRDVACHCKLESLCLSSLVELMLSSKQLPK</sequence>
<dbReference type="Gene3D" id="1.10.8.60">
    <property type="match status" value="1"/>
</dbReference>
<feature type="compositionally biased region" description="Basic residues" evidence="8">
    <location>
        <begin position="81"/>
        <end position="90"/>
    </location>
</feature>
<evidence type="ECO:0000256" key="8">
    <source>
        <dbReference type="SAM" id="MobiDB-lite"/>
    </source>
</evidence>
<dbReference type="InterPro" id="IPR003960">
    <property type="entry name" value="ATPase_AAA_CS"/>
</dbReference>
<evidence type="ECO:0000256" key="5">
    <source>
        <dbReference type="ARBA" id="ARBA00022833"/>
    </source>
</evidence>
<dbReference type="Proteomes" id="UP000827889">
    <property type="component" value="Chromosome 2"/>
</dbReference>
<dbReference type="InterPro" id="IPR041569">
    <property type="entry name" value="AAA_lid_3"/>
</dbReference>
<dbReference type="InterPro" id="IPR003959">
    <property type="entry name" value="ATPase_AAA_core"/>
</dbReference>
<dbReference type="SUPFAM" id="SSF52540">
    <property type="entry name" value="P-loop containing nucleoside triphosphate hydrolases"/>
    <property type="match status" value="1"/>
</dbReference>
<dbReference type="RefSeq" id="XP_048130086.1">
    <property type="nucleotide sequence ID" value="XM_048274129.1"/>
</dbReference>
<keyword evidence="6" id="KW-0067">ATP-binding</keyword>
<dbReference type="InterPro" id="IPR013083">
    <property type="entry name" value="Znf_RING/FYVE/PHD"/>
</dbReference>
<feature type="compositionally biased region" description="Polar residues" evidence="8">
    <location>
        <begin position="38"/>
        <end position="49"/>
    </location>
</feature>
<dbReference type="InterPro" id="IPR027417">
    <property type="entry name" value="P-loop_NTPase"/>
</dbReference>
<gene>
    <name evidence="11" type="primary">LOC115755050</name>
</gene>
<comment type="similarity">
    <text evidence="1">Belongs to the AAA ATPase family.</text>
</comment>
<dbReference type="GeneID" id="115755050"/>
<feature type="region of interest" description="Disordered" evidence="8">
    <location>
        <begin position="1362"/>
        <end position="1407"/>
    </location>
</feature>
<dbReference type="InterPro" id="IPR003593">
    <property type="entry name" value="AAA+_ATPase"/>
</dbReference>
<evidence type="ECO:0000256" key="2">
    <source>
        <dbReference type="ARBA" id="ARBA00022723"/>
    </source>
</evidence>
<feature type="compositionally biased region" description="Acidic residues" evidence="8">
    <location>
        <begin position="110"/>
        <end position="120"/>
    </location>
</feature>
<feature type="region of interest" description="Disordered" evidence="8">
    <location>
        <begin position="1"/>
        <end position="126"/>
    </location>
</feature>
<evidence type="ECO:0000313" key="10">
    <source>
        <dbReference type="Proteomes" id="UP000827889"/>
    </source>
</evidence>
<feature type="region of interest" description="Disordered" evidence="8">
    <location>
        <begin position="467"/>
        <end position="497"/>
    </location>
</feature>
<evidence type="ECO:0000256" key="3">
    <source>
        <dbReference type="ARBA" id="ARBA00022741"/>
    </source>
</evidence>
<dbReference type="SMART" id="SM00382">
    <property type="entry name" value="AAA"/>
    <property type="match status" value="1"/>
</dbReference>
<name>A0ABM3H0E9_9MYRT</name>
<dbReference type="PANTHER" id="PTHR23069">
    <property type="entry name" value="AAA DOMAIN-CONTAINING"/>
    <property type="match status" value="1"/>
</dbReference>
<dbReference type="InterPro" id="IPR045199">
    <property type="entry name" value="ATAD2-like"/>
</dbReference>
<feature type="region of interest" description="Disordered" evidence="8">
    <location>
        <begin position="433"/>
        <end position="452"/>
    </location>
</feature>
<evidence type="ECO:0000256" key="1">
    <source>
        <dbReference type="ARBA" id="ARBA00006914"/>
    </source>
</evidence>
<dbReference type="Gene3D" id="3.40.50.300">
    <property type="entry name" value="P-loop containing nucleotide triphosphate hydrolases"/>
    <property type="match status" value="1"/>
</dbReference>
<feature type="compositionally biased region" description="Low complexity" evidence="8">
    <location>
        <begin position="488"/>
        <end position="497"/>
    </location>
</feature>
<feature type="compositionally biased region" description="Polar residues" evidence="8">
    <location>
        <begin position="1"/>
        <end position="22"/>
    </location>
</feature>
<evidence type="ECO:0000313" key="11">
    <source>
        <dbReference type="RefSeq" id="XP_048130086.1"/>
    </source>
</evidence>
<dbReference type="PROSITE" id="PS51805">
    <property type="entry name" value="EPHD"/>
    <property type="match status" value="1"/>
</dbReference>
<evidence type="ECO:0000256" key="7">
    <source>
        <dbReference type="ARBA" id="ARBA00023117"/>
    </source>
</evidence>
<dbReference type="PROSITE" id="PS00674">
    <property type="entry name" value="AAA"/>
    <property type="match status" value="1"/>
</dbReference>
<feature type="compositionally biased region" description="Polar residues" evidence="8">
    <location>
        <begin position="1366"/>
        <end position="1381"/>
    </location>
</feature>
<organism evidence="10 11">
    <name type="scientific">Rhodamnia argentea</name>
    <dbReference type="NCBI Taxonomy" id="178133"/>
    <lineage>
        <taxon>Eukaryota</taxon>
        <taxon>Viridiplantae</taxon>
        <taxon>Streptophyta</taxon>
        <taxon>Embryophyta</taxon>
        <taxon>Tracheophyta</taxon>
        <taxon>Spermatophyta</taxon>
        <taxon>Magnoliopsida</taxon>
        <taxon>eudicotyledons</taxon>
        <taxon>Gunneridae</taxon>
        <taxon>Pentapetalae</taxon>
        <taxon>rosids</taxon>
        <taxon>malvids</taxon>
        <taxon>Myrtales</taxon>
        <taxon>Myrtaceae</taxon>
        <taxon>Myrtoideae</taxon>
        <taxon>Myrteae</taxon>
        <taxon>Australasian group</taxon>
        <taxon>Rhodamnia</taxon>
    </lineage>
</organism>
<keyword evidence="10" id="KW-1185">Reference proteome</keyword>